<dbReference type="PANTHER" id="PTHR43143:SF5">
    <property type="entry name" value="SECRETED PROTEIN"/>
    <property type="match status" value="1"/>
</dbReference>
<dbReference type="InterPro" id="IPR019931">
    <property type="entry name" value="LPXTG_anchor"/>
</dbReference>
<feature type="region of interest" description="Disordered" evidence="5">
    <location>
        <begin position="1"/>
        <end position="20"/>
    </location>
</feature>
<keyword evidence="9" id="KW-1185">Reference proteome</keyword>
<feature type="compositionally biased region" description="Low complexity" evidence="5">
    <location>
        <begin position="47"/>
        <end position="62"/>
    </location>
</feature>
<evidence type="ECO:0000313" key="8">
    <source>
        <dbReference type="EMBL" id="GAA2582732.1"/>
    </source>
</evidence>
<dbReference type="EMBL" id="BAAARI010000014">
    <property type="protein sequence ID" value="GAA2582732.1"/>
    <property type="molecule type" value="Genomic_DNA"/>
</dbReference>
<accession>A0ABP6BQX4</accession>
<evidence type="ECO:0000256" key="3">
    <source>
        <dbReference type="ARBA" id="ARBA00022729"/>
    </source>
</evidence>
<evidence type="ECO:0000256" key="4">
    <source>
        <dbReference type="ARBA" id="ARBA00023088"/>
    </source>
</evidence>
<dbReference type="RefSeq" id="WP_344229510.1">
    <property type="nucleotide sequence ID" value="NZ_BAAARI010000014.1"/>
</dbReference>
<organism evidence="8 9">
    <name type="scientific">Microbacterium binotii</name>
    <dbReference type="NCBI Taxonomy" id="462710"/>
    <lineage>
        <taxon>Bacteria</taxon>
        <taxon>Bacillati</taxon>
        <taxon>Actinomycetota</taxon>
        <taxon>Actinomycetes</taxon>
        <taxon>Micrococcales</taxon>
        <taxon>Microbacteriaceae</taxon>
        <taxon>Microbacterium</taxon>
    </lineage>
</organism>
<comment type="caution">
    <text evidence="8">The sequence shown here is derived from an EMBL/GenBank/DDBJ whole genome shotgun (WGS) entry which is preliminary data.</text>
</comment>
<evidence type="ECO:0000313" key="9">
    <source>
        <dbReference type="Proteomes" id="UP001500274"/>
    </source>
</evidence>
<reference evidence="9" key="1">
    <citation type="journal article" date="2019" name="Int. J. Syst. Evol. Microbiol.">
        <title>The Global Catalogue of Microorganisms (GCM) 10K type strain sequencing project: providing services to taxonomists for standard genome sequencing and annotation.</title>
        <authorList>
            <consortium name="The Broad Institute Genomics Platform"/>
            <consortium name="The Broad Institute Genome Sequencing Center for Infectious Disease"/>
            <person name="Wu L."/>
            <person name="Ma J."/>
        </authorList>
    </citation>
    <scope>NUCLEOTIDE SEQUENCE [LARGE SCALE GENOMIC DNA]</scope>
    <source>
        <strain evidence="9">JCM 16365</strain>
    </source>
</reference>
<feature type="region of interest" description="Disordered" evidence="5">
    <location>
        <begin position="47"/>
        <end position="70"/>
    </location>
</feature>
<proteinExistence type="predicted"/>
<dbReference type="Gene3D" id="2.60.120.200">
    <property type="match status" value="1"/>
</dbReference>
<keyword evidence="6" id="KW-0812">Transmembrane</keyword>
<keyword evidence="1" id="KW-0134">Cell wall</keyword>
<dbReference type="SUPFAM" id="SSF56300">
    <property type="entry name" value="Metallo-dependent phosphatases"/>
    <property type="match status" value="1"/>
</dbReference>
<dbReference type="InterPro" id="IPR051918">
    <property type="entry name" value="STPP_CPPED1"/>
</dbReference>
<keyword evidence="4" id="KW-0572">Peptidoglycan-anchor</keyword>
<dbReference type="Gene3D" id="3.60.21.10">
    <property type="match status" value="1"/>
</dbReference>
<feature type="domain" description="Gram-positive cocci surface proteins LPxTG" evidence="7">
    <location>
        <begin position="902"/>
        <end position="936"/>
    </location>
</feature>
<evidence type="ECO:0000259" key="7">
    <source>
        <dbReference type="PROSITE" id="PS50847"/>
    </source>
</evidence>
<keyword evidence="3" id="KW-0732">Signal</keyword>
<dbReference type="InterPro" id="IPR013783">
    <property type="entry name" value="Ig-like_fold"/>
</dbReference>
<keyword evidence="2" id="KW-0964">Secreted</keyword>
<keyword evidence="6" id="KW-0472">Membrane</keyword>
<keyword evidence="6" id="KW-1133">Transmembrane helix</keyword>
<dbReference type="Pfam" id="PF13385">
    <property type="entry name" value="Laminin_G_3"/>
    <property type="match status" value="1"/>
</dbReference>
<evidence type="ECO:0000256" key="1">
    <source>
        <dbReference type="ARBA" id="ARBA00022512"/>
    </source>
</evidence>
<dbReference type="InterPro" id="IPR013320">
    <property type="entry name" value="ConA-like_dom_sf"/>
</dbReference>
<evidence type="ECO:0000256" key="6">
    <source>
        <dbReference type="SAM" id="Phobius"/>
    </source>
</evidence>
<evidence type="ECO:0000256" key="5">
    <source>
        <dbReference type="SAM" id="MobiDB-lite"/>
    </source>
</evidence>
<dbReference type="Gene3D" id="2.60.40.10">
    <property type="entry name" value="Immunoglobulins"/>
    <property type="match status" value="1"/>
</dbReference>
<dbReference type="Proteomes" id="UP001500274">
    <property type="component" value="Unassembled WGS sequence"/>
</dbReference>
<sequence>MIRSAAPLTAASTEETSFMSRTTRRAVTVATITAIAGSVLLGGTAASAATPNTATPPSTSGSETGGDRSSFVLPVLPDTQFYSRYSASQFVPQYGTNPFEVQTQWIVDNQRELNMPFAVHVGDVVDQQGQSGEWDAAAKAMKILTDGGVDYSVLPGNHDVSDMNARSSVGISRNYLARFGESQLRSQAGDGLIGTFQNGLSSAYLFQAEGHTFMSLAIAWNASDDTFAWAQGVLDAHPGIPVILSSHAIIGIAEDQVSPASWWWGEELWNRLIKSNDEIILTVNGHFHGSTSQTRTNDAGHPVYQVLTDYQMAADGGNGIMSLFEFNLSAGDITLSTISPWVPKKHANSVTSTDTPVLTGSGQSLTMPLDFRSRFGWTIDPSEEDNVDLSARAKAIVSKGWSGSNSGAERAVAGAPNDYVQVDGTVAHWRFGGVPEGVVDENSVIPDVAGDSPMYRNAIDQTDANEALDDVKVSHENHAYYSSDFGAVCFSNVYRNTSGPDNLSFLSTEYGAPATFADLTASTGYTLESFLQLDEGWTETANRWGAAITRGGSRAWTGIHDSADPGAGAAWLGISSLREYQFSAGDTTTGNSYTNWSGEIMPGSWHHVAIVNDPDARTVIMYVDGVPVLRNASNVGGMMAADFMPWIIGTSTWDTEPDHGWNGCVGETRIVDHALSQSEFLTERVDIDGTGANFALTTDTGTVLAHDATITEFAGTGFPGAIITVTAGQARLGEAVVATDGSWKATLDAPVAGSGAHAFAFTQAIGTRSGSPFEATVTIGENSAWSPVEGDLTDSLEGRIAVTPENFVPGQAISVRVPEGHEGQELSAFLFSQPTGLGVATVADGSMRLVTPASLPLGVHRLAVYTADGTILGWSNVLISAPATGTDPTTPVAAGPGASGALPTTGIEAASLVLLFAAGLGALAIGVGAVRRARRR</sequence>
<gene>
    <name evidence="8" type="ORF">GCM10009862_22350</name>
</gene>
<name>A0ABP6BQX4_9MICO</name>
<evidence type="ECO:0000256" key="2">
    <source>
        <dbReference type="ARBA" id="ARBA00022525"/>
    </source>
</evidence>
<dbReference type="SUPFAM" id="SSF49899">
    <property type="entry name" value="Concanavalin A-like lectins/glucanases"/>
    <property type="match status" value="1"/>
</dbReference>
<dbReference type="InterPro" id="IPR029052">
    <property type="entry name" value="Metallo-depent_PP-like"/>
</dbReference>
<feature type="transmembrane region" description="Helical" evidence="6">
    <location>
        <begin position="909"/>
        <end position="930"/>
    </location>
</feature>
<dbReference type="PROSITE" id="PS50847">
    <property type="entry name" value="GRAM_POS_ANCHORING"/>
    <property type="match status" value="1"/>
</dbReference>
<feature type="compositionally biased region" description="Polar residues" evidence="5">
    <location>
        <begin position="10"/>
        <end position="20"/>
    </location>
</feature>
<dbReference type="PANTHER" id="PTHR43143">
    <property type="entry name" value="METALLOPHOSPHOESTERASE, CALCINEURIN SUPERFAMILY"/>
    <property type="match status" value="1"/>
</dbReference>
<protein>
    <recommendedName>
        <fullName evidence="7">Gram-positive cocci surface proteins LPxTG domain-containing protein</fullName>
    </recommendedName>
</protein>